<comment type="catalytic activity">
    <reaction evidence="4">
        <text>ADP-D-glycero-beta-D-manno-heptose = ADP-L-glycero-beta-D-manno-heptose</text>
        <dbReference type="Rhea" id="RHEA:17577"/>
        <dbReference type="ChEBI" id="CHEBI:59967"/>
        <dbReference type="ChEBI" id="CHEBI:61506"/>
        <dbReference type="EC" id="5.1.3.20"/>
    </reaction>
</comment>
<feature type="binding site" evidence="4">
    <location>
        <position position="178"/>
    </location>
    <ligand>
        <name>NADP(+)</name>
        <dbReference type="ChEBI" id="CHEBI:58349"/>
    </ligand>
</feature>
<dbReference type="InterPro" id="IPR011912">
    <property type="entry name" value="Heptose_epim"/>
</dbReference>
<dbReference type="HAMAP" id="MF_01601">
    <property type="entry name" value="Heptose_epimerase"/>
    <property type="match status" value="1"/>
</dbReference>
<evidence type="ECO:0000256" key="1">
    <source>
        <dbReference type="ARBA" id="ARBA00022857"/>
    </source>
</evidence>
<dbReference type="PANTHER" id="PTHR43103">
    <property type="entry name" value="NUCLEOSIDE-DIPHOSPHATE-SUGAR EPIMERASE"/>
    <property type="match status" value="1"/>
</dbReference>
<dbReference type="InterPro" id="IPR036291">
    <property type="entry name" value="NAD(P)-bd_dom_sf"/>
</dbReference>
<feature type="binding site" evidence="4">
    <location>
        <begin position="201"/>
        <end position="204"/>
    </location>
    <ligand>
        <name>substrate</name>
    </ligand>
</feature>
<feature type="binding site" evidence="4">
    <location>
        <position position="170"/>
    </location>
    <ligand>
        <name>NADP(+)</name>
        <dbReference type="ChEBI" id="CHEBI:58349"/>
    </ligand>
</feature>
<dbReference type="Gene3D" id="3.90.25.10">
    <property type="entry name" value="UDP-galactose 4-epimerase, domain 1"/>
    <property type="match status" value="1"/>
</dbReference>
<dbReference type="UniPathway" id="UPA00356">
    <property type="reaction ID" value="UER00440"/>
</dbReference>
<comment type="subunit">
    <text evidence="4">Homopentamer.</text>
</comment>
<dbReference type="SUPFAM" id="SSF51735">
    <property type="entry name" value="NAD(P)-binding Rossmann-fold domains"/>
    <property type="match status" value="1"/>
</dbReference>
<feature type="binding site" evidence="4">
    <location>
        <position position="38"/>
    </location>
    <ligand>
        <name>NADP(+)</name>
        <dbReference type="ChEBI" id="CHEBI:58349"/>
    </ligand>
</feature>
<comment type="pathway">
    <text evidence="4">Nucleotide-sugar biosynthesis; ADP-L-glycero-beta-D-manno-heptose biosynthesis; ADP-L-glycero-beta-D-manno-heptose from D-glycero-beta-D-manno-heptose 7-phosphate: step 4/4.</text>
</comment>
<keyword evidence="1 4" id="KW-0521">NADP</keyword>
<comment type="domain">
    <text evidence="4">Contains a large N-terminal NADP-binding domain, and a smaller C-terminal substrate-binding domain.</text>
</comment>
<feature type="active site" description="Proton acceptor" evidence="4">
    <location>
        <position position="142"/>
    </location>
</feature>
<dbReference type="Gene3D" id="3.40.50.720">
    <property type="entry name" value="NAD(P)-binding Rossmann-like Domain"/>
    <property type="match status" value="1"/>
</dbReference>
<dbReference type="KEGG" id="drt:Dret_1086"/>
<feature type="binding site" evidence="4">
    <location>
        <position position="180"/>
    </location>
    <ligand>
        <name>substrate</name>
    </ligand>
</feature>
<dbReference type="Proteomes" id="UP000001052">
    <property type="component" value="Chromosome"/>
</dbReference>
<dbReference type="EC" id="5.1.3.20" evidence="4"/>
<accession>C8X251</accession>
<protein>
    <recommendedName>
        <fullName evidence="4">ADP-L-glycero-D-manno-heptose-6-epimerase</fullName>
        <ecNumber evidence="4">5.1.3.20</ecNumber>
    </recommendedName>
    <alternativeName>
        <fullName evidence="4">ADP-L-glycero-beta-D-manno-heptose-6-epimerase</fullName>
        <shortName evidence="4">ADP-glyceromanno-heptose 6-epimerase</shortName>
        <shortName evidence="4">ADP-hep 6-epimerase</shortName>
        <shortName evidence="4">AGME</shortName>
    </alternativeName>
</protein>
<feature type="binding site" evidence="4">
    <location>
        <begin position="74"/>
        <end position="78"/>
    </location>
    <ligand>
        <name>NADP(+)</name>
        <dbReference type="ChEBI" id="CHEBI:58349"/>
    </ligand>
</feature>
<gene>
    <name evidence="4" type="primary">hldD</name>
    <name evidence="6" type="ordered locus">Dret_1086</name>
</gene>
<dbReference type="GO" id="GO:0097171">
    <property type="term" value="P:ADP-L-glycero-beta-D-manno-heptose biosynthetic process"/>
    <property type="evidence" value="ECO:0007669"/>
    <property type="project" value="UniProtKB-UniPathway"/>
</dbReference>
<proteinExistence type="inferred from homology"/>
<evidence type="ECO:0000259" key="5">
    <source>
        <dbReference type="Pfam" id="PF01370"/>
    </source>
</evidence>
<keyword evidence="3 4" id="KW-0119">Carbohydrate metabolism</keyword>
<dbReference type="RefSeq" id="WP_015751525.1">
    <property type="nucleotide sequence ID" value="NC_013223.1"/>
</dbReference>
<evidence type="ECO:0000313" key="6">
    <source>
        <dbReference type="EMBL" id="ACV68374.1"/>
    </source>
</evidence>
<feature type="binding site" evidence="4">
    <location>
        <position position="280"/>
    </location>
    <ligand>
        <name>substrate</name>
    </ligand>
</feature>
<feature type="active site" description="Proton acceptor" evidence="4">
    <location>
        <position position="178"/>
    </location>
</feature>
<dbReference type="EMBL" id="CP001734">
    <property type="protein sequence ID" value="ACV68374.1"/>
    <property type="molecule type" value="Genomic_DNA"/>
</dbReference>
<dbReference type="STRING" id="485915.Dret_1086"/>
<name>C8X251_DESRD</name>
<dbReference type="Pfam" id="PF01370">
    <property type="entry name" value="Epimerase"/>
    <property type="match status" value="1"/>
</dbReference>
<evidence type="ECO:0000313" key="7">
    <source>
        <dbReference type="Proteomes" id="UP000001052"/>
    </source>
</evidence>
<dbReference type="NCBIfam" id="TIGR02197">
    <property type="entry name" value="heptose_epim"/>
    <property type="match status" value="1"/>
</dbReference>
<dbReference type="InterPro" id="IPR001509">
    <property type="entry name" value="Epimerase_deHydtase"/>
</dbReference>
<feature type="binding site" evidence="4">
    <location>
        <position position="146"/>
    </location>
    <ligand>
        <name>NADP(+)</name>
        <dbReference type="ChEBI" id="CHEBI:58349"/>
    </ligand>
</feature>
<dbReference type="OrthoDB" id="9803010at2"/>
<feature type="binding site" evidence="4">
    <location>
        <begin position="31"/>
        <end position="32"/>
    </location>
    <ligand>
        <name>NADP(+)</name>
        <dbReference type="ChEBI" id="CHEBI:58349"/>
    </ligand>
</feature>
<feature type="binding site" evidence="4">
    <location>
        <begin position="10"/>
        <end position="11"/>
    </location>
    <ligand>
        <name>NADP(+)</name>
        <dbReference type="ChEBI" id="CHEBI:58349"/>
    </ligand>
</feature>
<reference evidence="6 7" key="2">
    <citation type="journal article" date="2010" name="Stand. Genomic Sci.">
        <title>Complete genome sequence of Desulfohalobium retbaense type strain (HR(100)).</title>
        <authorList>
            <person name="Spring S."/>
            <person name="Nolan M."/>
            <person name="Lapidus A."/>
            <person name="Glavina Del Rio T."/>
            <person name="Copeland A."/>
            <person name="Tice H."/>
            <person name="Cheng J.F."/>
            <person name="Lucas S."/>
            <person name="Land M."/>
            <person name="Chen F."/>
            <person name="Bruce D."/>
            <person name="Goodwin L."/>
            <person name="Pitluck S."/>
            <person name="Ivanova N."/>
            <person name="Mavromatis K."/>
            <person name="Mikhailova N."/>
            <person name="Pati A."/>
            <person name="Chen A."/>
            <person name="Palaniappan K."/>
            <person name="Hauser L."/>
            <person name="Chang Y.J."/>
            <person name="Jeffries C.D."/>
            <person name="Munk C."/>
            <person name="Kiss H."/>
            <person name="Chain P."/>
            <person name="Han C."/>
            <person name="Brettin T."/>
            <person name="Detter J.C."/>
            <person name="Schuler E."/>
            <person name="Goker M."/>
            <person name="Rohde M."/>
            <person name="Bristow J."/>
            <person name="Eisen J.A."/>
            <person name="Markowitz V."/>
            <person name="Hugenholtz P."/>
            <person name="Kyrpides N.C."/>
            <person name="Klenk H.P."/>
        </authorList>
    </citation>
    <scope>NUCLEOTIDE SEQUENCE [LARGE SCALE GENOMIC DNA]</scope>
    <source>
        <strain evidence="6 7">DSM 5692</strain>
    </source>
</reference>
<feature type="domain" description="NAD-dependent epimerase/dehydratase" evidence="5">
    <location>
        <begin position="2"/>
        <end position="243"/>
    </location>
</feature>
<dbReference type="eggNOG" id="COG0451">
    <property type="taxonomic scope" value="Bacteria"/>
</dbReference>
<feature type="binding site" evidence="4">
    <location>
        <position position="53"/>
    </location>
    <ligand>
        <name>NADP(+)</name>
        <dbReference type="ChEBI" id="CHEBI:58349"/>
    </ligand>
</feature>
<feature type="binding site" evidence="4">
    <location>
        <position position="169"/>
    </location>
    <ligand>
        <name>substrate</name>
    </ligand>
</feature>
<comment type="similarity">
    <text evidence="4">Belongs to the NAD(P)-dependent epimerase/dehydratase family. HldD subfamily.</text>
</comment>
<evidence type="ECO:0000256" key="3">
    <source>
        <dbReference type="ARBA" id="ARBA00023277"/>
    </source>
</evidence>
<dbReference type="CDD" id="cd05248">
    <property type="entry name" value="ADP_GME_SDR_e"/>
    <property type="match status" value="1"/>
</dbReference>
<feature type="binding site" evidence="4">
    <location>
        <position position="215"/>
    </location>
    <ligand>
        <name>substrate</name>
    </ligand>
</feature>
<dbReference type="GO" id="GO:0008712">
    <property type="term" value="F:ADP-glyceromanno-heptose 6-epimerase activity"/>
    <property type="evidence" value="ECO:0007669"/>
    <property type="project" value="UniProtKB-UniRule"/>
</dbReference>
<feature type="binding site" evidence="4">
    <location>
        <position position="91"/>
    </location>
    <ligand>
        <name>NADP(+)</name>
        <dbReference type="ChEBI" id="CHEBI:58349"/>
    </ligand>
</feature>
<evidence type="ECO:0000256" key="4">
    <source>
        <dbReference type="HAMAP-Rule" id="MF_01601"/>
    </source>
</evidence>
<dbReference type="PANTHER" id="PTHR43103:SF3">
    <property type="entry name" value="ADP-L-GLYCERO-D-MANNO-HEPTOSE-6-EPIMERASE"/>
    <property type="match status" value="1"/>
</dbReference>
<evidence type="ECO:0000256" key="2">
    <source>
        <dbReference type="ARBA" id="ARBA00023235"/>
    </source>
</evidence>
<dbReference type="AlphaFoldDB" id="C8X251"/>
<comment type="cofactor">
    <cofactor evidence="4">
        <name>NADP(+)</name>
        <dbReference type="ChEBI" id="CHEBI:58349"/>
    </cofactor>
    <text evidence="4">Binds 1 NADP(+) per subunit.</text>
</comment>
<dbReference type="GO" id="GO:0005975">
    <property type="term" value="P:carbohydrate metabolic process"/>
    <property type="evidence" value="ECO:0007669"/>
    <property type="project" value="UniProtKB-UniRule"/>
</dbReference>
<sequence length="331" mass="37984">MIVVTGGAGFIGSAFVWQLNQMGIRDILVVDNLACSEKWKNLVNLDYQDYLHRDAYLEKVRMDRLPAPRAIIHMGACSSTTERDADFLMENNYRYSKILAEYAMKHGARFIYASSAATYGDGQLGFDDDLRLAPQLKPLNMYGYSKQLFDLWVMRNGLLDRLCGLKFFNVFGPNEYHKQDMRSVVCKAFNQVHDHGRIRLFKSYHPEYEHGEQHRDFVYVKDCVAVMAWLLDHPGVNGIYNVGTGTSRTWNDLARAVFMAMGQSERIEYMEMPESLQAKYQYYTQARMERLARAGCPVRMRSLEDGVADYIAHLQASDPYLEPETRAGAAE</sequence>
<reference evidence="7" key="1">
    <citation type="submission" date="2009-09" db="EMBL/GenBank/DDBJ databases">
        <title>The complete chromosome of Desulfohalobium retbaense DSM 5692.</title>
        <authorList>
            <consortium name="US DOE Joint Genome Institute (JGI-PGF)"/>
            <person name="Lucas S."/>
            <person name="Copeland A."/>
            <person name="Lapidus A."/>
            <person name="Glavina del Rio T."/>
            <person name="Dalin E."/>
            <person name="Tice H."/>
            <person name="Bruce D."/>
            <person name="Goodwin L."/>
            <person name="Pitluck S."/>
            <person name="Kyrpides N."/>
            <person name="Mavromatis K."/>
            <person name="Ivanova N."/>
            <person name="Mikhailova N."/>
            <person name="Munk A.C."/>
            <person name="Brettin T."/>
            <person name="Detter J.C."/>
            <person name="Han C."/>
            <person name="Tapia R."/>
            <person name="Larimer F."/>
            <person name="Land M."/>
            <person name="Hauser L."/>
            <person name="Markowitz V."/>
            <person name="Cheng J.-F."/>
            <person name="Hugenholtz P."/>
            <person name="Woyke T."/>
            <person name="Wu D."/>
            <person name="Spring S."/>
            <person name="Klenk H.-P."/>
            <person name="Eisen J.A."/>
        </authorList>
    </citation>
    <scope>NUCLEOTIDE SEQUENCE [LARGE SCALE GENOMIC DNA]</scope>
    <source>
        <strain evidence="7">DSM 5692</strain>
    </source>
</reference>
<feature type="binding site" evidence="4">
    <location>
        <position position="187"/>
    </location>
    <ligand>
        <name>substrate</name>
    </ligand>
</feature>
<dbReference type="HOGENOM" id="CLU_007383_1_3_7"/>
<keyword evidence="2 4" id="KW-0413">Isomerase</keyword>
<comment type="function">
    <text evidence="4">Catalyzes the interconversion between ADP-D-glycero-beta-D-manno-heptose and ADP-L-glycero-beta-D-manno-heptose via an epimerization at carbon 6 of the heptose.</text>
</comment>
<dbReference type="GO" id="GO:0050661">
    <property type="term" value="F:NADP binding"/>
    <property type="evidence" value="ECO:0007669"/>
    <property type="project" value="InterPro"/>
</dbReference>
<keyword evidence="7" id="KW-1185">Reference proteome</keyword>
<organism evidence="6 7">
    <name type="scientific">Desulfohalobium retbaense (strain ATCC 49708 / DSM 5692 / JCM 16813 / HR100)</name>
    <dbReference type="NCBI Taxonomy" id="485915"/>
    <lineage>
        <taxon>Bacteria</taxon>
        <taxon>Pseudomonadati</taxon>
        <taxon>Thermodesulfobacteriota</taxon>
        <taxon>Desulfovibrionia</taxon>
        <taxon>Desulfovibrionales</taxon>
        <taxon>Desulfohalobiaceae</taxon>
        <taxon>Desulfohalobium</taxon>
    </lineage>
</organism>